<reference evidence="9" key="1">
    <citation type="submission" date="2024-07" db="EMBL/GenBank/DDBJ databases">
        <title>Complete genome sequence of Verrucomicrobiaceae bacterium NT6N.</title>
        <authorList>
            <person name="Huang C."/>
            <person name="Takami H."/>
            <person name="Hamasaki K."/>
        </authorList>
    </citation>
    <scope>NUCLEOTIDE SEQUENCE</scope>
    <source>
        <strain evidence="9">NT6N</strain>
    </source>
</reference>
<keyword evidence="4" id="KW-0238">DNA-binding</keyword>
<protein>
    <recommendedName>
        <fullName evidence="10">Sigma-70 family RNA polymerase sigma factor</fullName>
    </recommendedName>
</protein>
<evidence type="ECO:0000256" key="3">
    <source>
        <dbReference type="ARBA" id="ARBA00023082"/>
    </source>
</evidence>
<dbReference type="SUPFAM" id="SSF88946">
    <property type="entry name" value="Sigma2 domain of RNA polymerase sigma factors"/>
    <property type="match status" value="1"/>
</dbReference>
<dbReference type="GO" id="GO:0006352">
    <property type="term" value="P:DNA-templated transcription initiation"/>
    <property type="evidence" value="ECO:0007669"/>
    <property type="project" value="InterPro"/>
</dbReference>
<dbReference type="InterPro" id="IPR013249">
    <property type="entry name" value="RNA_pol_sigma70_r4_t2"/>
</dbReference>
<comment type="similarity">
    <text evidence="1">Belongs to the sigma-70 factor family. ECF subfamily.</text>
</comment>
<dbReference type="Pfam" id="PF08281">
    <property type="entry name" value="Sigma70_r4_2"/>
    <property type="match status" value="1"/>
</dbReference>
<dbReference type="InterPro" id="IPR039425">
    <property type="entry name" value="RNA_pol_sigma-70-like"/>
</dbReference>
<dbReference type="EMBL" id="AP026866">
    <property type="protein sequence ID" value="BDS07261.1"/>
    <property type="molecule type" value="Genomic_DNA"/>
</dbReference>
<evidence type="ECO:0000256" key="5">
    <source>
        <dbReference type="ARBA" id="ARBA00023163"/>
    </source>
</evidence>
<dbReference type="Pfam" id="PF04542">
    <property type="entry name" value="Sigma70_r2"/>
    <property type="match status" value="1"/>
</dbReference>
<feature type="domain" description="RNA polymerase sigma-70 region 2" evidence="7">
    <location>
        <begin position="28"/>
        <end position="95"/>
    </location>
</feature>
<evidence type="ECO:0000256" key="2">
    <source>
        <dbReference type="ARBA" id="ARBA00023015"/>
    </source>
</evidence>
<dbReference type="InterPro" id="IPR013325">
    <property type="entry name" value="RNA_pol_sigma_r2"/>
</dbReference>
<dbReference type="PANTHER" id="PTHR43133:SF8">
    <property type="entry name" value="RNA POLYMERASE SIGMA FACTOR HI_1459-RELATED"/>
    <property type="match status" value="1"/>
</dbReference>
<dbReference type="InterPro" id="IPR036388">
    <property type="entry name" value="WH-like_DNA-bd_sf"/>
</dbReference>
<dbReference type="NCBIfam" id="TIGR02937">
    <property type="entry name" value="sigma70-ECF"/>
    <property type="match status" value="1"/>
</dbReference>
<dbReference type="SUPFAM" id="SSF88659">
    <property type="entry name" value="Sigma3 and sigma4 domains of RNA polymerase sigma factors"/>
    <property type="match status" value="1"/>
</dbReference>
<feature type="compositionally biased region" description="Polar residues" evidence="6">
    <location>
        <begin position="271"/>
        <end position="281"/>
    </location>
</feature>
<dbReference type="KEGG" id="osu:NT6N_23010"/>
<evidence type="ECO:0000259" key="7">
    <source>
        <dbReference type="Pfam" id="PF04542"/>
    </source>
</evidence>
<evidence type="ECO:0000256" key="1">
    <source>
        <dbReference type="ARBA" id="ARBA00010641"/>
    </source>
</evidence>
<dbReference type="Gene3D" id="1.10.10.10">
    <property type="entry name" value="Winged helix-like DNA-binding domain superfamily/Winged helix DNA-binding domain"/>
    <property type="match status" value="1"/>
</dbReference>
<dbReference type="Gene3D" id="1.10.1740.10">
    <property type="match status" value="1"/>
</dbReference>
<keyword evidence="2" id="KW-0805">Transcription regulation</keyword>
<dbReference type="CDD" id="cd06171">
    <property type="entry name" value="Sigma70_r4"/>
    <property type="match status" value="1"/>
</dbReference>
<evidence type="ECO:0008006" key="10">
    <source>
        <dbReference type="Google" id="ProtNLM"/>
    </source>
</evidence>
<accession>A0AAT9FMW9</accession>
<name>A0AAT9FMW9_9BACT</name>
<dbReference type="InterPro" id="IPR014284">
    <property type="entry name" value="RNA_pol_sigma-70_dom"/>
</dbReference>
<evidence type="ECO:0000256" key="4">
    <source>
        <dbReference type="ARBA" id="ARBA00023125"/>
    </source>
</evidence>
<dbReference type="InterPro" id="IPR013324">
    <property type="entry name" value="RNA_pol_sigma_r3/r4-like"/>
</dbReference>
<organism evidence="9">
    <name type="scientific">Oceaniferula spumae</name>
    <dbReference type="NCBI Taxonomy" id="2979115"/>
    <lineage>
        <taxon>Bacteria</taxon>
        <taxon>Pseudomonadati</taxon>
        <taxon>Verrucomicrobiota</taxon>
        <taxon>Verrucomicrobiia</taxon>
        <taxon>Verrucomicrobiales</taxon>
        <taxon>Verrucomicrobiaceae</taxon>
        <taxon>Oceaniferula</taxon>
    </lineage>
</organism>
<dbReference type="GO" id="GO:0016987">
    <property type="term" value="F:sigma factor activity"/>
    <property type="evidence" value="ECO:0007669"/>
    <property type="project" value="UniProtKB-KW"/>
</dbReference>
<dbReference type="PANTHER" id="PTHR43133">
    <property type="entry name" value="RNA POLYMERASE ECF-TYPE SIGMA FACTO"/>
    <property type="match status" value="1"/>
</dbReference>
<evidence type="ECO:0000313" key="9">
    <source>
        <dbReference type="EMBL" id="BDS07261.1"/>
    </source>
</evidence>
<dbReference type="InterPro" id="IPR007627">
    <property type="entry name" value="RNA_pol_sigma70_r2"/>
</dbReference>
<keyword evidence="3" id="KW-0731">Sigma factor</keyword>
<gene>
    <name evidence="9" type="ORF">NT6N_23010</name>
</gene>
<feature type="region of interest" description="Disordered" evidence="6">
    <location>
        <begin position="263"/>
        <end position="309"/>
    </location>
</feature>
<evidence type="ECO:0000259" key="8">
    <source>
        <dbReference type="Pfam" id="PF08281"/>
    </source>
</evidence>
<feature type="compositionally biased region" description="Polar residues" evidence="6">
    <location>
        <begin position="289"/>
        <end position="309"/>
    </location>
</feature>
<feature type="domain" description="RNA polymerase sigma factor 70 region 4 type 2" evidence="8">
    <location>
        <begin position="126"/>
        <end position="176"/>
    </location>
</feature>
<dbReference type="AlphaFoldDB" id="A0AAT9FMW9"/>
<proteinExistence type="inferred from homology"/>
<dbReference type="GO" id="GO:0003677">
    <property type="term" value="F:DNA binding"/>
    <property type="evidence" value="ECO:0007669"/>
    <property type="project" value="UniProtKB-KW"/>
</dbReference>
<keyword evidence="5" id="KW-0804">Transcription</keyword>
<evidence type="ECO:0000256" key="6">
    <source>
        <dbReference type="SAM" id="MobiDB-lite"/>
    </source>
</evidence>
<sequence length="544" mass="60419">MARSDENSDTALLKLWVQQRDEPAFHELVRRHSAFVHRAARGVCGDDTLAADACQLTFITLAKKATSLLTRPTLAGWLHTTAVMHSRNLIRARKRDSDKNNKFHTHMAIHDPSQLPDHYHEGSEHLDVALSELSQRDREALLLRYYQACSVSETAELLGIATHAAQKRLSRALERLRNKLNRRSVHVSGNLGVMLTAAFTTKVEAAPTVATIASKAIAAAPPIGATTFLTTALTIMTTKTILTTAAVALLGSAIFMAVKKSPDSSDDATAITASGSAAQSPSRERQRYSRPTPNRNRSTDQGDTSDYSQLNAIYGEDKVKTARHISSDVSLYQQAYLKLLRDQIDHAPTGRPMLKDGHVTSLIDLAASDMTAGLKHGEHQITADQTAQLNAAIKSYLEREYATTQREIEQLRKNPKGLTELYLASDTYWRGEIDQATFQQRVSEAGIDPNGVASPTELHSRLNRYAIDPKLTKEMQKILTPEQREIINSRLQRMADIQARQETDIGTLSQRQPGMTLEKLGNMINDKAEKLNQRYQGQTPKYHE</sequence>